<sequence>MIYLVAMICWRVVTGRLFHWRPDPDKLYPSRCEEGSG</sequence>
<dbReference type="Proteomes" id="UP000198318">
    <property type="component" value="Unassembled WGS sequence"/>
</dbReference>
<dbReference type="EMBL" id="FZOR01000008">
    <property type="protein sequence ID" value="SNS72650.1"/>
    <property type="molecule type" value="Genomic_DNA"/>
</dbReference>
<keyword evidence="2" id="KW-1185">Reference proteome</keyword>
<accession>A0A239GU45</accession>
<dbReference type="AlphaFoldDB" id="A0A239GU45"/>
<organism evidence="1 2">
    <name type="scientific">Actinomadura meyerae</name>
    <dbReference type="NCBI Taxonomy" id="240840"/>
    <lineage>
        <taxon>Bacteria</taxon>
        <taxon>Bacillati</taxon>
        <taxon>Actinomycetota</taxon>
        <taxon>Actinomycetes</taxon>
        <taxon>Streptosporangiales</taxon>
        <taxon>Thermomonosporaceae</taxon>
        <taxon>Actinomadura</taxon>
    </lineage>
</organism>
<protein>
    <submittedName>
        <fullName evidence="1">Uncharacterized protein</fullName>
    </submittedName>
</protein>
<reference evidence="1 2" key="1">
    <citation type="submission" date="2017-06" db="EMBL/GenBank/DDBJ databases">
        <authorList>
            <person name="Kim H.J."/>
            <person name="Triplett B.A."/>
        </authorList>
    </citation>
    <scope>NUCLEOTIDE SEQUENCE [LARGE SCALE GENOMIC DNA]</scope>
    <source>
        <strain evidence="1 2">DSM 44715</strain>
    </source>
</reference>
<evidence type="ECO:0000313" key="1">
    <source>
        <dbReference type="EMBL" id="SNS72650.1"/>
    </source>
</evidence>
<gene>
    <name evidence="1" type="ORF">SAMN05443665_1008116</name>
</gene>
<evidence type="ECO:0000313" key="2">
    <source>
        <dbReference type="Proteomes" id="UP000198318"/>
    </source>
</evidence>
<name>A0A239GU45_9ACTN</name>
<proteinExistence type="predicted"/>